<dbReference type="Gene3D" id="1.25.70.10">
    <property type="entry name" value="Transcription termination factor 3, mitochondrial"/>
    <property type="match status" value="1"/>
</dbReference>
<dbReference type="OMA" id="CGEISEC"/>
<dbReference type="InterPro" id="IPR003690">
    <property type="entry name" value="MTERF"/>
</dbReference>
<keyword evidence="3" id="KW-1133">Transmembrane helix</keyword>
<proteinExistence type="inferred from homology"/>
<protein>
    <submittedName>
        <fullName evidence="4">Uncharacterized protein</fullName>
    </submittedName>
</protein>
<evidence type="ECO:0000313" key="4">
    <source>
        <dbReference type="EnsemblMetazoa" id="OVOC604.1"/>
    </source>
</evidence>
<dbReference type="EnsemblMetazoa" id="OVOC604.1">
    <property type="protein sequence ID" value="OVOC604.1"/>
    <property type="gene ID" value="WBGene00237413"/>
</dbReference>
<accession>A0A8R1TWH7</accession>
<keyword evidence="5" id="KW-1185">Reference proteome</keyword>
<keyword evidence="3" id="KW-0472">Membrane</keyword>
<reference evidence="4" key="2">
    <citation type="submission" date="2022-06" db="UniProtKB">
        <authorList>
            <consortium name="EnsemblMetazoa"/>
        </authorList>
    </citation>
    <scope>IDENTIFICATION</scope>
</reference>
<evidence type="ECO:0000256" key="2">
    <source>
        <dbReference type="ARBA" id="ARBA00022946"/>
    </source>
</evidence>
<evidence type="ECO:0000313" key="5">
    <source>
        <dbReference type="Proteomes" id="UP000024404"/>
    </source>
</evidence>
<sequence length="629" mass="71935">MILRRMALANLLRYYGIFPSQMSCFRREFFRFNSVFVYRQEQRYRKRSSLLFSSLNMFRTYQFQIPLLKFEQRKLIYNLEGTEHDIQKNCEEIKCIKMECKNNEEMVAKKSTSGLQIVELIMTKLQTNGHFFILPMKDITAMEALTKAFDLLLDIGIQPEFIVDSCICSPQLFVSLTQKGETSIQIIELIVDFCQLTYEDSIRIFATYNEELLSAGVEEIQKCMEVLDSYGFYDEKLGAAICSCPALLFAHKSDKLAQNAENLFSHFSRNQFYSLLKCSPEILLGNTNETEDKIEYIYCHMLMEGEDFVGCTNLMQISLEELIDRHEFLLKTGTYKTPDLKRPQLKMKNPKLRKILNSSTEQFAKKVGHVSVEEWHLFRELQSKRRVLELEGKTHLFERIKPSMRKQSERKKKSDVSTEYFSGKLGGELHQTYHWIALPSAAFRFSTKLFSIHFEFFYRSNLDVMLNQSSSSSAKNYIDVCGEISECNNTAASQQRLLSGGSGSRQLKQEEPITAATSICAITNDTPNMSTHDEAGCMASLFQTPPWASMAILPPHNLTQQQGGVTREVVGSTNHPLAMRYSSFDGTAAAAAKDPMNPMNAPLYQVSIFLMICVKCLCVFGMCSSIIKD</sequence>
<name>A0A8R1TWH7_ONCVO</name>
<evidence type="ECO:0000256" key="1">
    <source>
        <dbReference type="ARBA" id="ARBA00007692"/>
    </source>
</evidence>
<feature type="transmembrane region" description="Helical" evidence="3">
    <location>
        <begin position="603"/>
        <end position="627"/>
    </location>
</feature>
<comment type="similarity">
    <text evidence="1">Belongs to the mTERF family.</text>
</comment>
<dbReference type="EMBL" id="CMVM020000020">
    <property type="status" value="NOT_ANNOTATED_CDS"/>
    <property type="molecule type" value="Genomic_DNA"/>
</dbReference>
<dbReference type="Pfam" id="PF02536">
    <property type="entry name" value="mTERF"/>
    <property type="match status" value="1"/>
</dbReference>
<evidence type="ECO:0000256" key="3">
    <source>
        <dbReference type="SAM" id="Phobius"/>
    </source>
</evidence>
<organism evidence="4 5">
    <name type="scientific">Onchocerca volvulus</name>
    <dbReference type="NCBI Taxonomy" id="6282"/>
    <lineage>
        <taxon>Eukaryota</taxon>
        <taxon>Metazoa</taxon>
        <taxon>Ecdysozoa</taxon>
        <taxon>Nematoda</taxon>
        <taxon>Chromadorea</taxon>
        <taxon>Rhabditida</taxon>
        <taxon>Spirurina</taxon>
        <taxon>Spiruromorpha</taxon>
        <taxon>Filarioidea</taxon>
        <taxon>Onchocercidae</taxon>
        <taxon>Onchocerca</taxon>
    </lineage>
</organism>
<reference evidence="5" key="1">
    <citation type="submission" date="2013-10" db="EMBL/GenBank/DDBJ databases">
        <title>Genome sequencing of Onchocerca volvulus.</title>
        <authorList>
            <person name="Cotton J."/>
            <person name="Tsai J."/>
            <person name="Stanley E."/>
            <person name="Tracey A."/>
            <person name="Holroyd N."/>
            <person name="Lustigman S."/>
            <person name="Berriman M."/>
        </authorList>
    </citation>
    <scope>NUCLEOTIDE SEQUENCE</scope>
</reference>
<dbReference type="GO" id="GO:0003676">
    <property type="term" value="F:nucleic acid binding"/>
    <property type="evidence" value="ECO:0007669"/>
    <property type="project" value="InterPro"/>
</dbReference>
<dbReference type="Proteomes" id="UP000024404">
    <property type="component" value="Unassembled WGS sequence"/>
</dbReference>
<dbReference type="InterPro" id="IPR038538">
    <property type="entry name" value="MTERF_sf"/>
</dbReference>
<keyword evidence="3" id="KW-0812">Transmembrane</keyword>
<dbReference type="AlphaFoldDB" id="A0A8R1TWH7"/>
<keyword evidence="2" id="KW-0809">Transit peptide</keyword>